<evidence type="ECO:0000313" key="2">
    <source>
        <dbReference type="Proteomes" id="UP000769157"/>
    </source>
</evidence>
<dbReference type="Proteomes" id="UP000769157">
    <property type="component" value="Unassembled WGS sequence"/>
</dbReference>
<sequence>MQVSRIFGLNELERRSIAERSTQQISLKGILLRSRSSKCCKNALLSVETSLDTSVFDDSFQSWDSWKMGPKSSSSMTVFTNELISCKLALEMPCHKGWRNSKLSRFLSGSSKCTFWNVNLNRSRFWVHTDDSRKYSCIKFSRSKNVFIS</sequence>
<dbReference type="AlphaFoldDB" id="A0A9P8P604"/>
<proteinExistence type="predicted"/>
<gene>
    <name evidence="1" type="ORF">OGAPHI_004053</name>
</gene>
<dbReference type="RefSeq" id="XP_046061069.1">
    <property type="nucleotide sequence ID" value="XM_046205090.1"/>
</dbReference>
<keyword evidence="2" id="KW-1185">Reference proteome</keyword>
<organism evidence="1 2">
    <name type="scientific">Ogataea philodendri</name>
    <dbReference type="NCBI Taxonomy" id="1378263"/>
    <lineage>
        <taxon>Eukaryota</taxon>
        <taxon>Fungi</taxon>
        <taxon>Dikarya</taxon>
        <taxon>Ascomycota</taxon>
        <taxon>Saccharomycotina</taxon>
        <taxon>Pichiomycetes</taxon>
        <taxon>Pichiales</taxon>
        <taxon>Pichiaceae</taxon>
        <taxon>Ogataea</taxon>
    </lineage>
</organism>
<accession>A0A9P8P604</accession>
<dbReference type="GeneID" id="70236018"/>
<evidence type="ECO:0000313" key="1">
    <source>
        <dbReference type="EMBL" id="KAH3665865.1"/>
    </source>
</evidence>
<name>A0A9P8P604_9ASCO</name>
<protein>
    <submittedName>
        <fullName evidence="1">Uncharacterized protein</fullName>
    </submittedName>
</protein>
<reference evidence="1" key="2">
    <citation type="submission" date="2021-01" db="EMBL/GenBank/DDBJ databases">
        <authorList>
            <person name="Schikora-Tamarit M.A."/>
        </authorList>
    </citation>
    <scope>NUCLEOTIDE SEQUENCE</scope>
    <source>
        <strain evidence="1">CBS6075</strain>
    </source>
</reference>
<dbReference type="EMBL" id="JAEUBE010000295">
    <property type="protein sequence ID" value="KAH3665865.1"/>
    <property type="molecule type" value="Genomic_DNA"/>
</dbReference>
<reference evidence="1" key="1">
    <citation type="journal article" date="2021" name="Open Biol.">
        <title>Shared evolutionary footprints suggest mitochondrial oxidative damage underlies multiple complex I losses in fungi.</title>
        <authorList>
            <person name="Schikora-Tamarit M.A."/>
            <person name="Marcet-Houben M."/>
            <person name="Nosek J."/>
            <person name="Gabaldon T."/>
        </authorList>
    </citation>
    <scope>NUCLEOTIDE SEQUENCE</scope>
    <source>
        <strain evidence="1">CBS6075</strain>
    </source>
</reference>
<comment type="caution">
    <text evidence="1">The sequence shown here is derived from an EMBL/GenBank/DDBJ whole genome shotgun (WGS) entry which is preliminary data.</text>
</comment>